<evidence type="ECO:0000256" key="4">
    <source>
        <dbReference type="ARBA" id="ARBA00022840"/>
    </source>
</evidence>
<dbReference type="GO" id="GO:0005874">
    <property type="term" value="C:microtubule"/>
    <property type="evidence" value="ECO:0007669"/>
    <property type="project" value="UniProtKB-KW"/>
</dbReference>
<evidence type="ECO:0000256" key="11">
    <source>
        <dbReference type="SAM" id="MobiDB-lite"/>
    </source>
</evidence>
<dbReference type="GO" id="GO:0003777">
    <property type="term" value="F:microtubule motor activity"/>
    <property type="evidence" value="ECO:0007669"/>
    <property type="project" value="InterPro"/>
</dbReference>
<dbReference type="PRINTS" id="PR00380">
    <property type="entry name" value="KINESINHEAVY"/>
</dbReference>
<organism evidence="13">
    <name type="scientific">Musa acuminata subsp. malaccensis</name>
    <name type="common">Wild banana</name>
    <name type="synonym">Musa malaccensis</name>
    <dbReference type="NCBI Taxonomy" id="214687"/>
    <lineage>
        <taxon>Eukaryota</taxon>
        <taxon>Viridiplantae</taxon>
        <taxon>Streptophyta</taxon>
        <taxon>Embryophyta</taxon>
        <taxon>Tracheophyta</taxon>
        <taxon>Spermatophyta</taxon>
        <taxon>Magnoliopsida</taxon>
        <taxon>Liliopsida</taxon>
        <taxon>Zingiberales</taxon>
        <taxon>Musaceae</taxon>
        <taxon>Musa</taxon>
    </lineage>
</organism>
<reference evidence="13" key="1">
    <citation type="submission" date="2021-03" db="EMBL/GenBank/DDBJ databases">
        <authorList>
            <consortium name="Genoscope - CEA"/>
            <person name="William W."/>
        </authorList>
    </citation>
    <scope>NUCLEOTIDE SEQUENCE</scope>
    <source>
        <strain evidence="13">Doubled-haploid Pahang</strain>
    </source>
</reference>
<dbReference type="GO" id="GO:0005524">
    <property type="term" value="F:ATP binding"/>
    <property type="evidence" value="ECO:0007669"/>
    <property type="project" value="UniProtKB-UniRule"/>
</dbReference>
<dbReference type="PROSITE" id="PS00411">
    <property type="entry name" value="KINESIN_MOTOR_1"/>
    <property type="match status" value="1"/>
</dbReference>
<evidence type="ECO:0000313" key="13">
    <source>
        <dbReference type="EMBL" id="CAG1839752.1"/>
    </source>
</evidence>
<protein>
    <submittedName>
        <fullName evidence="13">(wild Malaysian banana) hypothetical protein</fullName>
    </submittedName>
</protein>
<dbReference type="SMART" id="SM01114">
    <property type="entry name" value="CXC"/>
    <property type="match status" value="1"/>
</dbReference>
<dbReference type="FunFam" id="3.40.850.10:FF:000032">
    <property type="entry name" value="kinesin-like protein KIN-4A isoform X1"/>
    <property type="match status" value="1"/>
</dbReference>
<dbReference type="CDD" id="cd01372">
    <property type="entry name" value="KISc_KIF4"/>
    <property type="match status" value="1"/>
</dbReference>
<feature type="domain" description="Kinesin motor" evidence="12">
    <location>
        <begin position="14"/>
        <end position="369"/>
    </location>
</feature>
<name>A0A8D7A0S3_MUSAM</name>
<accession>A0A8D7A0S3</accession>
<dbReference type="GO" id="GO:0008017">
    <property type="term" value="F:microtubule binding"/>
    <property type="evidence" value="ECO:0007669"/>
    <property type="project" value="InterPro"/>
</dbReference>
<feature type="compositionally biased region" description="Basic and acidic residues" evidence="11">
    <location>
        <begin position="1316"/>
        <end position="1326"/>
    </location>
</feature>
<dbReference type="Pfam" id="PF00225">
    <property type="entry name" value="Kinesin"/>
    <property type="match status" value="1"/>
</dbReference>
<dbReference type="InterPro" id="IPR027640">
    <property type="entry name" value="Kinesin-like_fam"/>
</dbReference>
<keyword evidence="3 9" id="KW-0547">Nucleotide-binding</keyword>
<evidence type="ECO:0000256" key="6">
    <source>
        <dbReference type="ARBA" id="ARBA00023175"/>
    </source>
</evidence>
<dbReference type="InterPro" id="IPR001752">
    <property type="entry name" value="Kinesin_motor_dom"/>
</dbReference>
<feature type="region of interest" description="Disordered" evidence="11">
    <location>
        <begin position="1245"/>
        <end position="1326"/>
    </location>
</feature>
<keyword evidence="7" id="KW-0961">Cell wall biogenesis/degradation</keyword>
<dbReference type="PROSITE" id="PS50067">
    <property type="entry name" value="KINESIN_MOTOR_2"/>
    <property type="match status" value="1"/>
</dbReference>
<feature type="coiled-coil region" evidence="10">
    <location>
        <begin position="422"/>
        <end position="456"/>
    </location>
</feature>
<evidence type="ECO:0000256" key="3">
    <source>
        <dbReference type="ARBA" id="ARBA00022741"/>
    </source>
</evidence>
<evidence type="ECO:0000256" key="1">
    <source>
        <dbReference type="ARBA" id="ARBA00011738"/>
    </source>
</evidence>
<evidence type="ECO:0000256" key="8">
    <source>
        <dbReference type="ARBA" id="ARBA00061175"/>
    </source>
</evidence>
<dbReference type="InterPro" id="IPR036961">
    <property type="entry name" value="Kinesin_motor_dom_sf"/>
</dbReference>
<evidence type="ECO:0000256" key="10">
    <source>
        <dbReference type="SAM" id="Coils"/>
    </source>
</evidence>
<dbReference type="InterPro" id="IPR033467">
    <property type="entry name" value="Tesmin/TSO1-like_CXC"/>
</dbReference>
<feature type="region of interest" description="Disordered" evidence="11">
    <location>
        <begin position="1197"/>
        <end position="1233"/>
    </location>
</feature>
<evidence type="ECO:0000256" key="9">
    <source>
        <dbReference type="PROSITE-ProRule" id="PRU00283"/>
    </source>
</evidence>
<dbReference type="GO" id="GO:0007018">
    <property type="term" value="P:microtubule-based movement"/>
    <property type="evidence" value="ECO:0007669"/>
    <property type="project" value="InterPro"/>
</dbReference>
<gene>
    <name evidence="13" type="ORF">GSMUA_278240.1</name>
</gene>
<feature type="coiled-coil region" evidence="10">
    <location>
        <begin position="927"/>
        <end position="968"/>
    </location>
</feature>
<feature type="compositionally biased region" description="Basic and acidic residues" evidence="11">
    <location>
        <begin position="1256"/>
        <end position="1265"/>
    </location>
</feature>
<comment type="similarity">
    <text evidence="8">Belongs to the TRAFAC class myosin-kinesin ATPase superfamily. Kinesin family. KIN-4 subfamily.</text>
</comment>
<feature type="coiled-coil region" evidence="10">
    <location>
        <begin position="564"/>
        <end position="716"/>
    </location>
</feature>
<feature type="compositionally biased region" description="Polar residues" evidence="11">
    <location>
        <begin position="1245"/>
        <end position="1255"/>
    </location>
</feature>
<feature type="coiled-coil region" evidence="10">
    <location>
        <begin position="818"/>
        <end position="845"/>
    </location>
</feature>
<dbReference type="InterPro" id="IPR027417">
    <property type="entry name" value="P-loop_NTPase"/>
</dbReference>
<dbReference type="GO" id="GO:0071555">
    <property type="term" value="P:cell wall organization"/>
    <property type="evidence" value="ECO:0007669"/>
    <property type="project" value="UniProtKB-KW"/>
</dbReference>
<dbReference type="SMART" id="SM00129">
    <property type="entry name" value="KISc"/>
    <property type="match status" value="1"/>
</dbReference>
<evidence type="ECO:0000259" key="12">
    <source>
        <dbReference type="PROSITE" id="PS50067"/>
    </source>
</evidence>
<dbReference type="EMBL" id="HG996470">
    <property type="protein sequence ID" value="CAG1839752.1"/>
    <property type="molecule type" value="Genomic_DNA"/>
</dbReference>
<dbReference type="Gene3D" id="3.40.850.10">
    <property type="entry name" value="Kinesin motor domain"/>
    <property type="match status" value="1"/>
</dbReference>
<comment type="subunit">
    <text evidence="1">Homodimer.</text>
</comment>
<sequence length="1326" mass="148803">MESPEEAKAPNKECVKVAVNVRPLITTELLIGCTDCVTVVPGEPQVQIGSHAFTFDHVYGSSGSPYSIFKECVLPLIDALFHGYNATVLAYGQTGSGKTYTMGTNYTGEGNCGGIIPEVMDTIFTKIDALKDRTEFLVRVSFIEIFKEEVFDLLDPQSHAAMRTEVASIAKPTLSRAPIQIRETAAGGITLAGVTEAEVRSKEEMASYLTRGSISRATGSTNMNSQSSRSHAIFTIYMEQKNVSHESHGGMVNNEAAGDDILFAKFHLVDLAGSERAKRTGADGLRLKEGIHINRGLLALGNVISALGDERKRKEGGHVPYRDSKLTRLLQDSLGGNSKTVMIACISPADSNAEETINTLKYANRARNIQNKAMVCYFLCINKLIINRDPVAAEMQRMRSQLEQLQSELLFCRGGGAPLEELQLLQHKISLLEASNAELRQELKERQVTCELLRQSALDAQVEKDKLTLKIESARGGKSWDEIDKMEKNKELDLVKGYISKIQELEAELLRVQSFSHPCRNLTIDADIDDMASGCDEKTLDVSSESINSIKLISFINAPVEAEEEEKEREHSMLQDQLDKEIQELDKRLEQKEAEMKQFTRVDTTVLKQHYEKKLLELEQEKKLLTKEIEHLRFNLSNMSSTTDESAQKLREDYLQKLNMLETQVSELKKKQEAQAQLLRQKQKSDEAAKRLQEEIQRIKSQKVQLQHKMKQESEQFRSWKVSREKEVLQLKKEGRRNEYEMHKLLALNQRQKMVLQRKTEEAALATKRLKELLEAKKSTREASAIGNANGPGIQVLVHAIEHELEVTLRVHEVRSEYERQMKERAAMAKEVAKLKEESETLKQKIISDSPQTMSPSARDSRIVALENMLKTSSTALVSMASQLSEAEERERVFSGKGRWNQVRSLADAKNLMNYLFNLASSSRCELRDKEVSCREKDSEVAELKDKVVKLNILKRQLEEQLLAAHNQNMQILSIKNVKKTTGISGTDIGVSKEDKLSDVIHKVPSTNQLSINPQSIRYSGHGVNNLDDMDISDTEMSDVFETDAEASEEFESDVADEDWIESRKKIRKKQFQNYQNRKSTLEDNIPVGNLSEKPNEEGKIKVEKVGFEHCCSCSRVSSCKTKRCECRALGSVCSTYCGCVPSKCSNREGGLINSDMDEISNSEAAESGGSLSSFDHVDDDTSKLVSEGTLLLQSALSKNTTEEKNVKSRKPLSDIGNNVINPNAAKQGRRKKWRKSTIQLVLTEPLQSSFPQDNEASRSREDVPLRLPRAMDSTHPENNHPPLGNRNSARAGESVNGNKEVRGIIPPRSPVRMRKASDEKENHMA</sequence>
<keyword evidence="6 9" id="KW-0505">Motor protein</keyword>
<dbReference type="PANTHER" id="PTHR47969:SF6">
    <property type="entry name" value="KINESIN-LIKE PROTEIN KIN-4C"/>
    <property type="match status" value="1"/>
</dbReference>
<evidence type="ECO:0000256" key="7">
    <source>
        <dbReference type="ARBA" id="ARBA00023316"/>
    </source>
</evidence>
<evidence type="ECO:0000256" key="2">
    <source>
        <dbReference type="ARBA" id="ARBA00022701"/>
    </source>
</evidence>
<keyword evidence="4 9" id="KW-0067">ATP-binding</keyword>
<dbReference type="InterPro" id="IPR019821">
    <property type="entry name" value="Kinesin_motor_CS"/>
</dbReference>
<dbReference type="SUPFAM" id="SSF52540">
    <property type="entry name" value="P-loop containing nucleoside triphosphate hydrolases"/>
    <property type="match status" value="1"/>
</dbReference>
<evidence type="ECO:0000256" key="5">
    <source>
        <dbReference type="ARBA" id="ARBA00023054"/>
    </source>
</evidence>
<keyword evidence="5 10" id="KW-0175">Coiled coil</keyword>
<dbReference type="PANTHER" id="PTHR47969">
    <property type="entry name" value="CHROMOSOME-ASSOCIATED KINESIN KIF4A-RELATED"/>
    <property type="match status" value="1"/>
</dbReference>
<feature type="binding site" evidence="9">
    <location>
        <begin position="92"/>
        <end position="99"/>
    </location>
    <ligand>
        <name>ATP</name>
        <dbReference type="ChEBI" id="CHEBI:30616"/>
    </ligand>
</feature>
<proteinExistence type="inferred from homology"/>
<dbReference type="Pfam" id="PF25764">
    <property type="entry name" value="KIF21A_4th"/>
    <property type="match status" value="1"/>
</dbReference>
<keyword evidence="2" id="KW-0493">Microtubule</keyword>